<evidence type="ECO:0000313" key="1">
    <source>
        <dbReference type="EMBL" id="GAA4469216.1"/>
    </source>
</evidence>
<dbReference type="EMBL" id="BAABHD010000084">
    <property type="protein sequence ID" value="GAA4469216.1"/>
    <property type="molecule type" value="Genomic_DNA"/>
</dbReference>
<evidence type="ECO:0000313" key="2">
    <source>
        <dbReference type="Proteomes" id="UP001501175"/>
    </source>
</evidence>
<reference evidence="2" key="1">
    <citation type="journal article" date="2019" name="Int. J. Syst. Evol. Microbiol.">
        <title>The Global Catalogue of Microorganisms (GCM) 10K type strain sequencing project: providing services to taxonomists for standard genome sequencing and annotation.</title>
        <authorList>
            <consortium name="The Broad Institute Genomics Platform"/>
            <consortium name="The Broad Institute Genome Sequencing Center for Infectious Disease"/>
            <person name="Wu L."/>
            <person name="Ma J."/>
        </authorList>
    </citation>
    <scope>NUCLEOTIDE SEQUENCE [LARGE SCALE GENOMIC DNA]</scope>
    <source>
        <strain evidence="2">JCM 17927</strain>
    </source>
</reference>
<comment type="caution">
    <text evidence="1">The sequence shown here is derived from an EMBL/GenBank/DDBJ whole genome shotgun (WGS) entry which is preliminary data.</text>
</comment>
<dbReference type="Proteomes" id="UP001501175">
    <property type="component" value="Unassembled WGS sequence"/>
</dbReference>
<proteinExistence type="predicted"/>
<protein>
    <submittedName>
        <fullName evidence="1">Uncharacterized protein</fullName>
    </submittedName>
</protein>
<accession>A0ABP8NQ48</accession>
<keyword evidence="2" id="KW-1185">Reference proteome</keyword>
<gene>
    <name evidence="1" type="ORF">GCM10023189_55920</name>
</gene>
<name>A0ABP8NQ48_9BACT</name>
<sequence>MPESASLRIEGPVIAILEIETLGTAMPESVSREIVVTGIAILEAAIPVIVKATIGTSGIRSVRKEQRPGMIPSTAWREKSQGKGVDPPIMVRRSGRIVLPASGGRIGGIPKWASPTGGDQTGWWWVFRWVITMALGQR</sequence>
<organism evidence="1 2">
    <name type="scientific">Nibrella saemangeumensis</name>
    <dbReference type="NCBI Taxonomy" id="1084526"/>
    <lineage>
        <taxon>Bacteria</taxon>
        <taxon>Pseudomonadati</taxon>
        <taxon>Bacteroidota</taxon>
        <taxon>Cytophagia</taxon>
        <taxon>Cytophagales</taxon>
        <taxon>Spirosomataceae</taxon>
        <taxon>Nibrella</taxon>
    </lineage>
</organism>